<evidence type="ECO:0000313" key="2">
    <source>
        <dbReference type="EMBL" id="QIM16153.1"/>
    </source>
</evidence>
<keyword evidence="3" id="KW-1185">Reference proteome</keyword>
<organism evidence="2 3">
    <name type="scientific">Leucobacter insecticola</name>
    <dbReference type="NCBI Taxonomy" id="2714934"/>
    <lineage>
        <taxon>Bacteria</taxon>
        <taxon>Bacillati</taxon>
        <taxon>Actinomycetota</taxon>
        <taxon>Actinomycetes</taxon>
        <taxon>Micrococcales</taxon>
        <taxon>Microbacteriaceae</taxon>
        <taxon>Leucobacter</taxon>
    </lineage>
</organism>
<protein>
    <recommendedName>
        <fullName evidence="4">YceI family protein</fullName>
    </recommendedName>
</protein>
<dbReference type="RefSeq" id="WP_166322894.1">
    <property type="nucleotide sequence ID" value="NZ_CP049934.1"/>
</dbReference>
<gene>
    <name evidence="2" type="ORF">G7067_06520</name>
</gene>
<keyword evidence="1" id="KW-0732">Signal</keyword>
<proteinExistence type="predicted"/>
<dbReference type="AlphaFoldDB" id="A0A6G8FIM7"/>
<evidence type="ECO:0000256" key="1">
    <source>
        <dbReference type="SAM" id="SignalP"/>
    </source>
</evidence>
<name>A0A6G8FIM7_9MICO</name>
<reference evidence="2 3" key="1">
    <citation type="submission" date="2020-03" db="EMBL/GenBank/DDBJ databases">
        <title>Leucobacter sp. nov., isolated from beetles.</title>
        <authorList>
            <person name="Hyun D.-W."/>
            <person name="Bae J.-W."/>
        </authorList>
    </citation>
    <scope>NUCLEOTIDE SEQUENCE [LARGE SCALE GENOMIC DNA]</scope>
    <source>
        <strain evidence="2 3">HDW9B</strain>
    </source>
</reference>
<dbReference type="KEGG" id="lins:G7067_06520"/>
<dbReference type="Proteomes" id="UP000501387">
    <property type="component" value="Chromosome"/>
</dbReference>
<feature type="chain" id="PRO_5026245722" description="YceI family protein" evidence="1">
    <location>
        <begin position="33"/>
        <end position="195"/>
    </location>
</feature>
<dbReference type="EMBL" id="CP049934">
    <property type="protein sequence ID" value="QIM16153.1"/>
    <property type="molecule type" value="Genomic_DNA"/>
</dbReference>
<sequence length="195" mass="20794">MSRIHATRTARSFGVFATLSIALPFCISSCSAISDAETPAVELRADSSSDLLAVQPDQFYQVSEVEILSPVHTNQLGDDVETQVSPSGFMVMHDGVITQAELSISVAGLPEASFVLTEPVILRRETRTEGVVTAVGTFSVDGFQQRGATITLASSVITDRAAEFDITFKVPSSLLSYVGRANVNEVSAHIELTAE</sequence>
<feature type="signal peptide" evidence="1">
    <location>
        <begin position="1"/>
        <end position="32"/>
    </location>
</feature>
<evidence type="ECO:0000313" key="3">
    <source>
        <dbReference type="Proteomes" id="UP000501387"/>
    </source>
</evidence>
<accession>A0A6G8FIM7</accession>
<evidence type="ECO:0008006" key="4">
    <source>
        <dbReference type="Google" id="ProtNLM"/>
    </source>
</evidence>